<feature type="transmembrane region" description="Helical" evidence="6">
    <location>
        <begin position="222"/>
        <end position="240"/>
    </location>
</feature>
<dbReference type="GO" id="GO:0034982">
    <property type="term" value="P:mitochondrial protein processing"/>
    <property type="evidence" value="ECO:0007669"/>
    <property type="project" value="TreeGrafter"/>
</dbReference>
<feature type="transmembrane region" description="Helical" evidence="6">
    <location>
        <begin position="81"/>
        <end position="103"/>
    </location>
</feature>
<dbReference type="GO" id="GO:0033615">
    <property type="term" value="P:mitochondrial proton-transporting ATP synthase complex assembly"/>
    <property type="evidence" value="ECO:0007669"/>
    <property type="project" value="TreeGrafter"/>
</dbReference>
<keyword evidence="6" id="KW-1133">Transmembrane helix</keyword>
<dbReference type="InterPro" id="IPR019165">
    <property type="entry name" value="Peptidase_M76_ATP23"/>
</dbReference>
<evidence type="ECO:0000256" key="6">
    <source>
        <dbReference type="SAM" id="Phobius"/>
    </source>
</evidence>
<evidence type="ECO:0000256" key="4">
    <source>
        <dbReference type="ARBA" id="ARBA00022801"/>
    </source>
</evidence>
<comment type="caution">
    <text evidence="7">The sequence shown here is derived from an EMBL/GenBank/DDBJ whole genome shotgun (WGS) entry which is preliminary data.</text>
</comment>
<evidence type="ECO:0000256" key="2">
    <source>
        <dbReference type="ARBA" id="ARBA00022670"/>
    </source>
</evidence>
<dbReference type="GO" id="GO:0004222">
    <property type="term" value="F:metalloendopeptidase activity"/>
    <property type="evidence" value="ECO:0007669"/>
    <property type="project" value="InterPro"/>
</dbReference>
<keyword evidence="5" id="KW-0482">Metalloprotease</keyword>
<reference evidence="7" key="1">
    <citation type="submission" date="2021-01" db="EMBL/GenBank/DDBJ databases">
        <authorList>
            <person name="Eckstrom K.M.E."/>
        </authorList>
    </citation>
    <scope>NUCLEOTIDE SEQUENCE</scope>
    <source>
        <strain evidence="7">UVCC 0001</strain>
    </source>
</reference>
<keyword evidence="3" id="KW-0479">Metal-binding</keyword>
<dbReference type="Proteomes" id="UP001255856">
    <property type="component" value="Unassembled WGS sequence"/>
</dbReference>
<dbReference type="PANTHER" id="PTHR21711">
    <property type="entry name" value="MITOCHONDRIAL INNER MEMBRANE PROTEASE"/>
    <property type="match status" value="1"/>
</dbReference>
<evidence type="ECO:0000313" key="7">
    <source>
        <dbReference type="EMBL" id="KAK2078075.1"/>
    </source>
</evidence>
<dbReference type="Pfam" id="PF09768">
    <property type="entry name" value="Peptidase_M76"/>
    <property type="match status" value="1"/>
</dbReference>
<dbReference type="AlphaFoldDB" id="A0AAD9MKG5"/>
<evidence type="ECO:0000256" key="3">
    <source>
        <dbReference type="ARBA" id="ARBA00022723"/>
    </source>
</evidence>
<evidence type="ECO:0000313" key="8">
    <source>
        <dbReference type="Proteomes" id="UP001255856"/>
    </source>
</evidence>
<name>A0AAD9MKG5_PROWI</name>
<keyword evidence="4" id="KW-0378">Hydrolase</keyword>
<keyword evidence="8" id="KW-1185">Reference proteome</keyword>
<comment type="similarity">
    <text evidence="1">Belongs to the peptidase M76 family.</text>
</comment>
<evidence type="ECO:0000256" key="5">
    <source>
        <dbReference type="ARBA" id="ARBA00023049"/>
    </source>
</evidence>
<organism evidence="7 8">
    <name type="scientific">Prototheca wickerhamii</name>
    <dbReference type="NCBI Taxonomy" id="3111"/>
    <lineage>
        <taxon>Eukaryota</taxon>
        <taxon>Viridiplantae</taxon>
        <taxon>Chlorophyta</taxon>
        <taxon>core chlorophytes</taxon>
        <taxon>Trebouxiophyceae</taxon>
        <taxon>Chlorellales</taxon>
        <taxon>Chlorellaceae</taxon>
        <taxon>Prototheca</taxon>
    </lineage>
</organism>
<keyword evidence="6" id="KW-0812">Transmembrane</keyword>
<dbReference type="PANTHER" id="PTHR21711:SF0">
    <property type="entry name" value="MITOCHONDRIAL INNER MEMBRANE PROTEASE ATP23 HOMOLOG"/>
    <property type="match status" value="1"/>
</dbReference>
<sequence>MGPSLGGLGGALGGLVLGPLAGTIVRRTPLLGSLEVQTLQRLVYRRQPVRQRLGTLALALVGSPTLCAVPTLAVLLDARALAPALVLGVAEALLFNTAAFALLSRAGSPLPRSVLHDDGGRYSGELTGAHKHGLGVYTYASGARGAVYAGQMGDSGPGGIGVKRFPSGKVLAGRWAAGRLQEALPAAECSAVIEAAQRAAAASEQLRRELGGCTPGAVARKLLGNVAILTSGLVLWHWALRRELPKAIIAGTARLGKLHGSLALMLLGLCIGGVWQGVNDLVIPLQAGPSAAPLRPGERMHLCMLTLLRTLPWLLCGSLACLRGPSGVETAAVLLAIGLSGPPSELVPLCHRLRFEPRHAHVLWAIGIQGPIVWRLGAQEVPVKAAGMALRCTKEKTKVPSPVDPTEQAEWPGVSPELSQRFIDHALSRNAFVKFMMQKMGEAGCAVDSSFIKVEHCSAQVGGGFRPPDGVVICHNHLASQQEVDNALTHELIHAYDHCRARNLDWTDVQHHACSEIRAASLSGDCDWRMEVARGNLALRGQHQACVRRRAQLSVAMNPNCESPAAAAEAVDAVFERCFRDTAPFVRRP</sequence>
<feature type="transmembrane region" description="Helical" evidence="6">
    <location>
        <begin position="53"/>
        <end position="75"/>
    </location>
</feature>
<dbReference type="GO" id="GO:0005739">
    <property type="term" value="C:mitochondrion"/>
    <property type="evidence" value="ECO:0007669"/>
    <property type="project" value="GOC"/>
</dbReference>
<evidence type="ECO:0008006" key="9">
    <source>
        <dbReference type="Google" id="ProtNLM"/>
    </source>
</evidence>
<feature type="transmembrane region" description="Helical" evidence="6">
    <location>
        <begin position="6"/>
        <end position="25"/>
    </location>
</feature>
<dbReference type="GO" id="GO:0046872">
    <property type="term" value="F:metal ion binding"/>
    <property type="evidence" value="ECO:0007669"/>
    <property type="project" value="UniProtKB-KW"/>
</dbReference>
<proteinExistence type="inferred from homology"/>
<dbReference type="SUPFAM" id="SSF82185">
    <property type="entry name" value="Histone H3 K4-specific methyltransferase SET7/9 N-terminal domain"/>
    <property type="match status" value="1"/>
</dbReference>
<dbReference type="EMBL" id="JASFZW010000005">
    <property type="protein sequence ID" value="KAK2078075.1"/>
    <property type="molecule type" value="Genomic_DNA"/>
</dbReference>
<accession>A0AAD9MKG5</accession>
<protein>
    <recommendedName>
        <fullName evidence="9">Mitochondrial inner membrane protease ATP23</fullName>
    </recommendedName>
</protein>
<evidence type="ECO:0000256" key="1">
    <source>
        <dbReference type="ARBA" id="ARBA00009915"/>
    </source>
</evidence>
<gene>
    <name evidence="7" type="ORF">QBZ16_003943</name>
</gene>
<keyword evidence="2" id="KW-0645">Protease</keyword>
<keyword evidence="6" id="KW-0472">Membrane</keyword>